<accession>A0A7J7MNP7</accession>
<organism evidence="1 2">
    <name type="scientific">Kingdonia uniflora</name>
    <dbReference type="NCBI Taxonomy" id="39325"/>
    <lineage>
        <taxon>Eukaryota</taxon>
        <taxon>Viridiplantae</taxon>
        <taxon>Streptophyta</taxon>
        <taxon>Embryophyta</taxon>
        <taxon>Tracheophyta</taxon>
        <taxon>Spermatophyta</taxon>
        <taxon>Magnoliopsida</taxon>
        <taxon>Ranunculales</taxon>
        <taxon>Circaeasteraceae</taxon>
        <taxon>Kingdonia</taxon>
    </lineage>
</organism>
<sequence>MEREVKRYSKLVMIEVGLASARASIRKATRNLNATERHGDPDYVPQVTIYRNAYVFHRSYLEMEKLFKIYVYEEGDPLKQTMQKHIFN</sequence>
<keyword evidence="2" id="KW-1185">Reference proteome</keyword>
<name>A0A7J7MNP7_9MAGN</name>
<dbReference type="AlphaFoldDB" id="A0A7J7MNP7"/>
<comment type="caution">
    <text evidence="1">The sequence shown here is derived from an EMBL/GenBank/DDBJ whole genome shotgun (WGS) entry which is preliminary data.</text>
</comment>
<dbReference type="Proteomes" id="UP000541444">
    <property type="component" value="Unassembled WGS sequence"/>
</dbReference>
<gene>
    <name evidence="1" type="ORF">GIB67_011292</name>
</gene>
<protein>
    <submittedName>
        <fullName evidence="1">Uncharacterized protein</fullName>
    </submittedName>
</protein>
<evidence type="ECO:0000313" key="1">
    <source>
        <dbReference type="EMBL" id="KAF6156491.1"/>
    </source>
</evidence>
<reference evidence="1 2" key="1">
    <citation type="journal article" date="2020" name="IScience">
        <title>Genome Sequencing of the Endangered Kingdonia uniflora (Circaeasteraceae, Ranunculales) Reveals Potential Mechanisms of Evolutionary Specialization.</title>
        <authorList>
            <person name="Sun Y."/>
            <person name="Deng T."/>
            <person name="Zhang A."/>
            <person name="Moore M.J."/>
            <person name="Landis J.B."/>
            <person name="Lin N."/>
            <person name="Zhang H."/>
            <person name="Zhang X."/>
            <person name="Huang J."/>
            <person name="Zhang X."/>
            <person name="Sun H."/>
            <person name="Wang H."/>
        </authorList>
    </citation>
    <scope>NUCLEOTIDE SEQUENCE [LARGE SCALE GENOMIC DNA]</scope>
    <source>
        <strain evidence="1">TB1705</strain>
        <tissue evidence="1">Leaf</tissue>
    </source>
</reference>
<dbReference type="EMBL" id="JACGCM010001329">
    <property type="protein sequence ID" value="KAF6156491.1"/>
    <property type="molecule type" value="Genomic_DNA"/>
</dbReference>
<evidence type="ECO:0000313" key="2">
    <source>
        <dbReference type="Proteomes" id="UP000541444"/>
    </source>
</evidence>
<dbReference type="OrthoDB" id="1709134at2759"/>
<proteinExistence type="predicted"/>